<proteinExistence type="predicted"/>
<comment type="caution">
    <text evidence="1">The sequence shown here is derived from an EMBL/GenBank/DDBJ whole genome shotgun (WGS) entry which is preliminary data.</text>
</comment>
<accession>A0A367JCQ5</accession>
<sequence>MQHKHCSVRVRYDMYFDYTIKKNICTVKCKDVHSHGTYKQIHLSGDDAKEFIEKVKQDPLTTPKKMTTGISSCMGEIVGAARNIDPVLSNQDRVKYEMNKVRGQLNISKSSEFLGKFTKIRKEFDGFITYAQVTNEKGFLLSFSPPDIKEFGDQFH</sequence>
<dbReference type="OrthoDB" id="2212125at2759"/>
<dbReference type="EMBL" id="PJQM01003671">
    <property type="protein sequence ID" value="RCH87665.1"/>
    <property type="molecule type" value="Genomic_DNA"/>
</dbReference>
<name>A0A367JCQ5_RHIST</name>
<evidence type="ECO:0000313" key="2">
    <source>
        <dbReference type="Proteomes" id="UP000253551"/>
    </source>
</evidence>
<organism evidence="1 2">
    <name type="scientific">Rhizopus stolonifer</name>
    <name type="common">Rhizopus nigricans</name>
    <dbReference type="NCBI Taxonomy" id="4846"/>
    <lineage>
        <taxon>Eukaryota</taxon>
        <taxon>Fungi</taxon>
        <taxon>Fungi incertae sedis</taxon>
        <taxon>Mucoromycota</taxon>
        <taxon>Mucoromycotina</taxon>
        <taxon>Mucoromycetes</taxon>
        <taxon>Mucorales</taxon>
        <taxon>Mucorineae</taxon>
        <taxon>Rhizopodaceae</taxon>
        <taxon>Rhizopus</taxon>
    </lineage>
</organism>
<gene>
    <name evidence="1" type="ORF">CU098_008527</name>
</gene>
<dbReference type="STRING" id="4846.A0A367JCQ5"/>
<evidence type="ECO:0000313" key="1">
    <source>
        <dbReference type="EMBL" id="RCH87665.1"/>
    </source>
</evidence>
<dbReference type="Proteomes" id="UP000253551">
    <property type="component" value="Unassembled WGS sequence"/>
</dbReference>
<protein>
    <submittedName>
        <fullName evidence="1">Uncharacterized protein</fullName>
    </submittedName>
</protein>
<reference evidence="1 2" key="1">
    <citation type="journal article" date="2018" name="G3 (Bethesda)">
        <title>Phylogenetic and Phylogenomic Definition of Rhizopus Species.</title>
        <authorList>
            <person name="Gryganskyi A.P."/>
            <person name="Golan J."/>
            <person name="Dolatabadi S."/>
            <person name="Mondo S."/>
            <person name="Robb S."/>
            <person name="Idnurm A."/>
            <person name="Muszewska A."/>
            <person name="Steczkiewicz K."/>
            <person name="Masonjones S."/>
            <person name="Liao H.L."/>
            <person name="Gajdeczka M.T."/>
            <person name="Anike F."/>
            <person name="Vuek A."/>
            <person name="Anishchenko I.M."/>
            <person name="Voigt K."/>
            <person name="de Hoog G.S."/>
            <person name="Smith M.E."/>
            <person name="Heitman J."/>
            <person name="Vilgalys R."/>
            <person name="Stajich J.E."/>
        </authorList>
    </citation>
    <scope>NUCLEOTIDE SEQUENCE [LARGE SCALE GENOMIC DNA]</scope>
    <source>
        <strain evidence="1 2">LSU 92-RS-03</strain>
    </source>
</reference>
<keyword evidence="2" id="KW-1185">Reference proteome</keyword>
<dbReference type="AlphaFoldDB" id="A0A367JCQ5"/>